<dbReference type="PROSITE" id="PS51257">
    <property type="entry name" value="PROKAR_LIPOPROTEIN"/>
    <property type="match status" value="1"/>
</dbReference>
<feature type="region of interest" description="Disordered" evidence="1">
    <location>
        <begin position="33"/>
        <end position="56"/>
    </location>
</feature>
<proteinExistence type="predicted"/>
<dbReference type="SUPFAM" id="SSF69318">
    <property type="entry name" value="Integrin alpha N-terminal domain"/>
    <property type="match status" value="1"/>
</dbReference>
<gene>
    <name evidence="2" type="ORF">PPSIR1_24719</name>
</gene>
<comment type="caution">
    <text evidence="2">The sequence shown here is derived from an EMBL/GenBank/DDBJ whole genome shotgun (WGS) entry which is preliminary data.</text>
</comment>
<evidence type="ECO:0000313" key="3">
    <source>
        <dbReference type="Proteomes" id="UP000005801"/>
    </source>
</evidence>
<accession>A6GB91</accession>
<organism evidence="2 3">
    <name type="scientific">Plesiocystis pacifica SIR-1</name>
    <dbReference type="NCBI Taxonomy" id="391625"/>
    <lineage>
        <taxon>Bacteria</taxon>
        <taxon>Pseudomonadati</taxon>
        <taxon>Myxococcota</taxon>
        <taxon>Polyangia</taxon>
        <taxon>Nannocystales</taxon>
        <taxon>Nannocystaceae</taxon>
        <taxon>Plesiocystis</taxon>
    </lineage>
</organism>
<evidence type="ECO:0000256" key="1">
    <source>
        <dbReference type="SAM" id="MobiDB-lite"/>
    </source>
</evidence>
<dbReference type="AlphaFoldDB" id="A6GB91"/>
<reference evidence="2 3" key="1">
    <citation type="submission" date="2007-06" db="EMBL/GenBank/DDBJ databases">
        <authorList>
            <person name="Shimkets L."/>
            <person name="Ferriera S."/>
            <person name="Johnson J."/>
            <person name="Kravitz S."/>
            <person name="Beeson K."/>
            <person name="Sutton G."/>
            <person name="Rogers Y.-H."/>
            <person name="Friedman R."/>
            <person name="Frazier M."/>
            <person name="Venter J.C."/>
        </authorList>
    </citation>
    <scope>NUCLEOTIDE SEQUENCE [LARGE SCALE GENOMIC DNA]</scope>
    <source>
        <strain evidence="2 3">SIR-1</strain>
    </source>
</reference>
<sequence length="463" mass="49453">MDPVRTRRSTHPRRSLRLAWSAAFACACVQGPGAGDQGSESAHATDTDSGESEGRECWVDDECEPGWICEAGQCVPDPCAEAGDEACEPEDEAEPCYYDDSDCDQGVCINELCLDVPILPSCTEAPTFVAAALIPEALEDQLHLHNPTYIDLDGDGLDELLLNDPEDHVLVRWEGAQAVPVLEFDTGFSHPRLHPLRDGDSLGAVFGRALLDGDGGGGLSLAATLEGGQFTVSRVQTGDFWGLGRDGVMSLASGYGATQLWVWSDDPALPGTQLEPRLIASDLNAALALDLDGDGRDTIAVLSGDHLWRAELVAGGWIEPETLHTAPLPSFETLAALGPVGGPDVLVAFEARQNSRTVLSAFVGDEALTTMVQGDLDHEAVGDFDGDGLREVLLFDDDWPPPIYVDFSATGVPLCAQVQAELDMPDSVYEFSVGDPDGDGVDQIVARGNNYADNQDFWLFIPQ</sequence>
<dbReference type="EMBL" id="ABCS01000056">
    <property type="protein sequence ID" value="EDM76888.1"/>
    <property type="molecule type" value="Genomic_DNA"/>
</dbReference>
<name>A6GB91_9BACT</name>
<protein>
    <recommendedName>
        <fullName evidence="4">VCBS repeat-containing protein</fullName>
    </recommendedName>
</protein>
<keyword evidence="3" id="KW-1185">Reference proteome</keyword>
<evidence type="ECO:0000313" key="2">
    <source>
        <dbReference type="EMBL" id="EDM76888.1"/>
    </source>
</evidence>
<dbReference type="Proteomes" id="UP000005801">
    <property type="component" value="Unassembled WGS sequence"/>
</dbReference>
<evidence type="ECO:0008006" key="4">
    <source>
        <dbReference type="Google" id="ProtNLM"/>
    </source>
</evidence>
<dbReference type="InterPro" id="IPR028994">
    <property type="entry name" value="Integrin_alpha_N"/>
</dbReference>